<dbReference type="Proteomes" id="UP001283361">
    <property type="component" value="Unassembled WGS sequence"/>
</dbReference>
<organism evidence="1 2">
    <name type="scientific">Elysia crispata</name>
    <name type="common">lettuce slug</name>
    <dbReference type="NCBI Taxonomy" id="231223"/>
    <lineage>
        <taxon>Eukaryota</taxon>
        <taxon>Metazoa</taxon>
        <taxon>Spiralia</taxon>
        <taxon>Lophotrochozoa</taxon>
        <taxon>Mollusca</taxon>
        <taxon>Gastropoda</taxon>
        <taxon>Heterobranchia</taxon>
        <taxon>Euthyneura</taxon>
        <taxon>Panpulmonata</taxon>
        <taxon>Sacoglossa</taxon>
        <taxon>Placobranchoidea</taxon>
        <taxon>Plakobranchidae</taxon>
        <taxon>Elysia</taxon>
    </lineage>
</organism>
<protein>
    <submittedName>
        <fullName evidence="1">Uncharacterized protein</fullName>
    </submittedName>
</protein>
<evidence type="ECO:0000313" key="1">
    <source>
        <dbReference type="EMBL" id="KAK3761342.1"/>
    </source>
</evidence>
<reference evidence="1" key="1">
    <citation type="journal article" date="2023" name="G3 (Bethesda)">
        <title>A reference genome for the long-term kleptoplast-retaining sea slug Elysia crispata morphotype clarki.</title>
        <authorList>
            <person name="Eastman K.E."/>
            <person name="Pendleton A.L."/>
            <person name="Shaikh M.A."/>
            <person name="Suttiyut T."/>
            <person name="Ogas R."/>
            <person name="Tomko P."/>
            <person name="Gavelis G."/>
            <person name="Widhalm J.R."/>
            <person name="Wisecaver J.H."/>
        </authorList>
    </citation>
    <scope>NUCLEOTIDE SEQUENCE</scope>
    <source>
        <strain evidence="1">ECLA1</strain>
    </source>
</reference>
<dbReference type="EMBL" id="JAWDGP010004908">
    <property type="protein sequence ID" value="KAK3761342.1"/>
    <property type="molecule type" value="Genomic_DNA"/>
</dbReference>
<sequence length="80" mass="9115">MTQITKFITRVCQHEDGLGLQASVLKRPRNTISHKSQSHPVRVTLREEEADVNCANCHSRVQHQQLVSYTVNKPVVSLEH</sequence>
<accession>A0AAE1D8N3</accession>
<keyword evidence="2" id="KW-1185">Reference proteome</keyword>
<dbReference type="AlphaFoldDB" id="A0AAE1D8N3"/>
<proteinExistence type="predicted"/>
<comment type="caution">
    <text evidence="1">The sequence shown here is derived from an EMBL/GenBank/DDBJ whole genome shotgun (WGS) entry which is preliminary data.</text>
</comment>
<name>A0AAE1D8N3_9GAST</name>
<gene>
    <name evidence="1" type="ORF">RRG08_060912</name>
</gene>
<evidence type="ECO:0000313" key="2">
    <source>
        <dbReference type="Proteomes" id="UP001283361"/>
    </source>
</evidence>